<evidence type="ECO:0000256" key="8">
    <source>
        <dbReference type="ARBA" id="ARBA00038393"/>
    </source>
</evidence>
<feature type="signal peptide" evidence="9">
    <location>
        <begin position="1"/>
        <end position="37"/>
    </location>
</feature>
<evidence type="ECO:0000256" key="7">
    <source>
        <dbReference type="ARBA" id="ARBA00024184"/>
    </source>
</evidence>
<dbReference type="PANTHER" id="PTHR32080">
    <property type="entry name" value="ANTIFUNGAL PROTEIN GINKBILOBIN-2-LIKE"/>
    <property type="match status" value="1"/>
</dbReference>
<keyword evidence="6" id="KW-1015">Disulfide bond</keyword>
<dbReference type="EMBL" id="GDJX01001508">
    <property type="protein sequence ID" value="JAT66428.1"/>
    <property type="molecule type" value="Transcribed_RNA"/>
</dbReference>
<keyword evidence="11" id="KW-0675">Receptor</keyword>
<dbReference type="PANTHER" id="PTHR32080:SF27">
    <property type="entry name" value="OS01G0548750 PROTEIN"/>
    <property type="match status" value="1"/>
</dbReference>
<keyword evidence="2" id="KW-0945">Host-virus interaction</keyword>
<keyword evidence="11" id="KW-0808">Transferase</keyword>
<dbReference type="GO" id="GO:0005886">
    <property type="term" value="C:plasma membrane"/>
    <property type="evidence" value="ECO:0007669"/>
    <property type="project" value="UniProtKB-SubCell"/>
</dbReference>
<feature type="non-terminal residue" evidence="11">
    <location>
        <position position="198"/>
    </location>
</feature>
<organism evidence="11">
    <name type="scientific">Anthurium amnicola</name>
    <dbReference type="NCBI Taxonomy" id="1678845"/>
    <lineage>
        <taxon>Eukaryota</taxon>
        <taxon>Viridiplantae</taxon>
        <taxon>Streptophyta</taxon>
        <taxon>Embryophyta</taxon>
        <taxon>Tracheophyta</taxon>
        <taxon>Spermatophyta</taxon>
        <taxon>Magnoliopsida</taxon>
        <taxon>Liliopsida</taxon>
        <taxon>Araceae</taxon>
        <taxon>Pothoideae</taxon>
        <taxon>Potheae</taxon>
        <taxon>Anthurium</taxon>
    </lineage>
</organism>
<feature type="chain" id="PRO_5008901017" evidence="9">
    <location>
        <begin position="38"/>
        <end position="198"/>
    </location>
</feature>
<dbReference type="AlphaFoldDB" id="A0A1D1ZHP8"/>
<comment type="subcellular location">
    <subcellularLocation>
        <location evidence="7">Cell junction</location>
        <location evidence="7">Plasmodesma</location>
    </subcellularLocation>
    <subcellularLocation>
        <location evidence="1">Cell membrane</location>
        <topology evidence="1">Single-pass type I membrane protein</topology>
    </subcellularLocation>
</comment>
<dbReference type="Gene3D" id="3.30.430.20">
    <property type="entry name" value="Gnk2 domain, C-X8-C-X2-C motif"/>
    <property type="match status" value="1"/>
</dbReference>
<keyword evidence="3 9" id="KW-0732">Signal</keyword>
<dbReference type="PROSITE" id="PS51473">
    <property type="entry name" value="GNK2"/>
    <property type="match status" value="1"/>
</dbReference>
<keyword evidence="4" id="KW-0677">Repeat</keyword>
<dbReference type="InterPro" id="IPR002902">
    <property type="entry name" value="GNK2"/>
</dbReference>
<proteinExistence type="inferred from homology"/>
<evidence type="ECO:0000256" key="4">
    <source>
        <dbReference type="ARBA" id="ARBA00022737"/>
    </source>
</evidence>
<dbReference type="InterPro" id="IPR038408">
    <property type="entry name" value="GNK2_sf"/>
</dbReference>
<dbReference type="InterPro" id="IPR051378">
    <property type="entry name" value="Cell2Cell_Antifungal"/>
</dbReference>
<name>A0A1D1ZHP8_9ARAE</name>
<reference evidence="11" key="1">
    <citation type="submission" date="2015-07" db="EMBL/GenBank/DDBJ databases">
        <title>Transcriptome Assembly of Anthurium amnicola.</title>
        <authorList>
            <person name="Suzuki J."/>
        </authorList>
    </citation>
    <scope>NUCLEOTIDE SEQUENCE</scope>
</reference>
<accession>A0A1D1ZHP8</accession>
<evidence type="ECO:0000259" key="10">
    <source>
        <dbReference type="PROSITE" id="PS51473"/>
    </source>
</evidence>
<keyword evidence="5" id="KW-0965">Cell junction</keyword>
<evidence type="ECO:0000313" key="11">
    <source>
        <dbReference type="EMBL" id="JAT66428.1"/>
    </source>
</evidence>
<evidence type="ECO:0000256" key="1">
    <source>
        <dbReference type="ARBA" id="ARBA00004251"/>
    </source>
</evidence>
<feature type="domain" description="Gnk2-homologous" evidence="10">
    <location>
        <begin position="41"/>
        <end position="143"/>
    </location>
</feature>
<evidence type="ECO:0000256" key="3">
    <source>
        <dbReference type="ARBA" id="ARBA00022729"/>
    </source>
</evidence>
<sequence length="198" mass="20787">MRSERRHSGFPPPFSGFQPSCLLVFPLFVYLATLVAGDPQGNLLNQGCSQYNATNPAVFFANLNSTFADLRSQLRSSPQFATAQSLRSSDPVYALFQCRDYLSPGDCAACLAAAEALIRTCSAANGARVIYDGCLLRYESSAFFDQTTLPGNVGLCGNRTARGEGFAAAAEGLMADLAAATPRGEGFFAAAERGGGGG</sequence>
<gene>
    <name evidence="11" type="primary">CRK42_3</name>
    <name evidence="11" type="ORF">g.10851</name>
</gene>
<keyword evidence="11" id="KW-0418">Kinase</keyword>
<evidence type="ECO:0000256" key="6">
    <source>
        <dbReference type="ARBA" id="ARBA00023157"/>
    </source>
</evidence>
<dbReference type="CDD" id="cd23509">
    <property type="entry name" value="Gnk2-like"/>
    <property type="match status" value="1"/>
</dbReference>
<dbReference type="GO" id="GO:0016301">
    <property type="term" value="F:kinase activity"/>
    <property type="evidence" value="ECO:0007669"/>
    <property type="project" value="UniProtKB-KW"/>
</dbReference>
<evidence type="ECO:0000256" key="9">
    <source>
        <dbReference type="SAM" id="SignalP"/>
    </source>
</evidence>
<evidence type="ECO:0000256" key="5">
    <source>
        <dbReference type="ARBA" id="ARBA00022949"/>
    </source>
</evidence>
<protein>
    <submittedName>
        <fullName evidence="11">Cysteine-rich receptor-like protein kinase 42</fullName>
    </submittedName>
</protein>
<dbReference type="FunFam" id="3.30.430.20:FF:000014">
    <property type="entry name" value="Cysteine-rich receptor-like protein kinase 2"/>
    <property type="match status" value="1"/>
</dbReference>
<evidence type="ECO:0000256" key="2">
    <source>
        <dbReference type="ARBA" id="ARBA00022581"/>
    </source>
</evidence>
<dbReference type="GO" id="GO:0009506">
    <property type="term" value="C:plasmodesma"/>
    <property type="evidence" value="ECO:0007669"/>
    <property type="project" value="UniProtKB-SubCell"/>
</dbReference>
<dbReference type="Pfam" id="PF01657">
    <property type="entry name" value="Stress-antifung"/>
    <property type="match status" value="1"/>
</dbReference>
<comment type="similarity">
    <text evidence="8">Belongs to the cysteine-rich repeat secretory protein family. Plasmodesmata-located proteins (PDLD) subfamily.</text>
</comment>